<protein>
    <submittedName>
        <fullName evidence="6">Outer membrane protein OmpA</fullName>
    </submittedName>
</protein>
<name>A0A1G6GVZ4_9BACT</name>
<dbReference type="PRINTS" id="PR01023">
    <property type="entry name" value="NAFLGMOTY"/>
</dbReference>
<dbReference type="InterPro" id="IPR006690">
    <property type="entry name" value="OMPA-like_CS"/>
</dbReference>
<dbReference type="PANTHER" id="PTHR30329">
    <property type="entry name" value="STATOR ELEMENT OF FLAGELLAR MOTOR COMPLEX"/>
    <property type="match status" value="1"/>
</dbReference>
<comment type="subcellular location">
    <subcellularLocation>
        <location evidence="1">Cell outer membrane</location>
    </subcellularLocation>
</comment>
<keyword evidence="7" id="KW-1185">Reference proteome</keyword>
<dbReference type="PANTHER" id="PTHR30329:SF21">
    <property type="entry name" value="LIPOPROTEIN YIAD-RELATED"/>
    <property type="match status" value="1"/>
</dbReference>
<dbReference type="STRING" id="1640674.SAMN05216323_100483"/>
<keyword evidence="2 4" id="KW-0472">Membrane</keyword>
<dbReference type="InterPro" id="IPR006664">
    <property type="entry name" value="OMP_bac"/>
</dbReference>
<accession>A0A1G6GVZ4</accession>
<keyword evidence="3" id="KW-0998">Cell outer membrane</keyword>
<dbReference type="OrthoDB" id="1110381at2"/>
<evidence type="ECO:0000256" key="4">
    <source>
        <dbReference type="PROSITE-ProRule" id="PRU00473"/>
    </source>
</evidence>
<dbReference type="PROSITE" id="PS51123">
    <property type="entry name" value="OMPA_2"/>
    <property type="match status" value="1"/>
</dbReference>
<reference evidence="6 7" key="1">
    <citation type="submission" date="2016-09" db="EMBL/GenBank/DDBJ databases">
        <authorList>
            <person name="Capua I."/>
            <person name="De Benedictis P."/>
            <person name="Joannis T."/>
            <person name="Lombin L.H."/>
            <person name="Cattoli G."/>
        </authorList>
    </citation>
    <scope>NUCLEOTIDE SEQUENCE [LARGE SCALE GENOMIC DNA]</scope>
    <source>
        <strain evidence="6 7">A7P-90m</strain>
    </source>
</reference>
<dbReference type="RefSeq" id="WP_092435087.1">
    <property type="nucleotide sequence ID" value="NZ_FMYP01000004.1"/>
</dbReference>
<dbReference type="InterPro" id="IPR025665">
    <property type="entry name" value="Beta-barrel_OMP_2"/>
</dbReference>
<dbReference type="InterPro" id="IPR036737">
    <property type="entry name" value="OmpA-like_sf"/>
</dbReference>
<dbReference type="Proteomes" id="UP000199452">
    <property type="component" value="Unassembled WGS sequence"/>
</dbReference>
<dbReference type="Pfam" id="PF13568">
    <property type="entry name" value="OMP_b-brl_2"/>
    <property type="match status" value="1"/>
</dbReference>
<evidence type="ECO:0000256" key="2">
    <source>
        <dbReference type="ARBA" id="ARBA00023136"/>
    </source>
</evidence>
<dbReference type="Gene3D" id="3.30.1330.60">
    <property type="entry name" value="OmpA-like domain"/>
    <property type="match status" value="1"/>
</dbReference>
<dbReference type="AlphaFoldDB" id="A0A1G6GVZ4"/>
<evidence type="ECO:0000256" key="1">
    <source>
        <dbReference type="ARBA" id="ARBA00004442"/>
    </source>
</evidence>
<proteinExistence type="predicted"/>
<dbReference type="GO" id="GO:0009279">
    <property type="term" value="C:cell outer membrane"/>
    <property type="evidence" value="ECO:0007669"/>
    <property type="project" value="UniProtKB-SubCell"/>
</dbReference>
<dbReference type="SUPFAM" id="SSF103088">
    <property type="entry name" value="OmpA-like"/>
    <property type="match status" value="1"/>
</dbReference>
<evidence type="ECO:0000259" key="5">
    <source>
        <dbReference type="PROSITE" id="PS51123"/>
    </source>
</evidence>
<evidence type="ECO:0000256" key="3">
    <source>
        <dbReference type="ARBA" id="ARBA00023237"/>
    </source>
</evidence>
<dbReference type="CDD" id="cd07185">
    <property type="entry name" value="OmpA_C-like"/>
    <property type="match status" value="1"/>
</dbReference>
<gene>
    <name evidence="6" type="ORF">SAMN05216323_100483</name>
</gene>
<dbReference type="InterPro" id="IPR050330">
    <property type="entry name" value="Bact_OuterMem_StrucFunc"/>
</dbReference>
<feature type="domain" description="OmpA-like" evidence="5">
    <location>
        <begin position="407"/>
        <end position="523"/>
    </location>
</feature>
<dbReference type="EMBL" id="FMYP01000004">
    <property type="protein sequence ID" value="SDB86111.1"/>
    <property type="molecule type" value="Genomic_DNA"/>
</dbReference>
<organism evidence="6 7">
    <name type="scientific">Williamwhitmania taraxaci</name>
    <dbReference type="NCBI Taxonomy" id="1640674"/>
    <lineage>
        <taxon>Bacteria</taxon>
        <taxon>Pseudomonadati</taxon>
        <taxon>Bacteroidota</taxon>
        <taxon>Bacteroidia</taxon>
        <taxon>Bacteroidales</taxon>
        <taxon>Williamwhitmaniaceae</taxon>
        <taxon>Williamwhitmania</taxon>
    </lineage>
</organism>
<dbReference type="InterPro" id="IPR006665">
    <property type="entry name" value="OmpA-like"/>
</dbReference>
<dbReference type="PRINTS" id="PR01021">
    <property type="entry name" value="OMPADOMAIN"/>
</dbReference>
<evidence type="ECO:0000313" key="7">
    <source>
        <dbReference type="Proteomes" id="UP000199452"/>
    </source>
</evidence>
<sequence length="523" mass="58136">MKQIVICLLVLFLASGFEVLNGQENNISSFDSSSNWKLSVHLSPMLTQLKSDTYSSEEKGRFGFSGGVDLAYYFKNTGKLKMGLSLGANYSIYNSQRSLAYNDSAWTTDAAGDLVHVFEQGNITEKQKVAYLSMPLQLRFDYSLSKRFVVYANVGYFLSFVMSSEYESNVMLSRQGYYPRFNVLINNVDVDGSQYFYPTNKSLSDKESLKLTSSSGIIASLGVKYKMSPRWALFGGFKTCLGLTNSSAYNASNTMVVANANRTLNTLMGRGDKINANAYGMEFGVTINLGSGRKRSQATLVNTVTPNVIPVSTINKPEPSPISKDTLTIPVVTNDSVQKSKAVVVQTDTIKPIPVIEGKDDIANVPEPIELGFTNGNKEIVNHPVNYNPQRVYSLAEVNWLMQQGVSIKKKLTILQRIEFEFNTDKLTQNSKLYLDQLVEFMHLQPDCVAKIAGYTDNEGNEEFNQALSEKRADSVQQYLVSNGVAKSRLSSVGYGTNNPIDTNDTPEGREKNRRVEFEIGWK</sequence>
<evidence type="ECO:0000313" key="6">
    <source>
        <dbReference type="EMBL" id="SDB86111.1"/>
    </source>
</evidence>
<dbReference type="PROSITE" id="PS01068">
    <property type="entry name" value="OMPA_1"/>
    <property type="match status" value="1"/>
</dbReference>
<dbReference type="Pfam" id="PF00691">
    <property type="entry name" value="OmpA"/>
    <property type="match status" value="1"/>
</dbReference>